<keyword evidence="2" id="KW-1133">Transmembrane helix</keyword>
<dbReference type="AlphaFoldDB" id="A0A5D5AH44"/>
<accession>A0A5D5AH44</accession>
<dbReference type="EMBL" id="VTAW01000067">
    <property type="protein sequence ID" value="TYT60253.1"/>
    <property type="molecule type" value="Genomic_DNA"/>
</dbReference>
<evidence type="ECO:0000256" key="1">
    <source>
        <dbReference type="SAM" id="MobiDB-lite"/>
    </source>
</evidence>
<feature type="compositionally biased region" description="Basic and acidic residues" evidence="1">
    <location>
        <begin position="9"/>
        <end position="21"/>
    </location>
</feature>
<feature type="non-terminal residue" evidence="3">
    <location>
        <position position="397"/>
    </location>
</feature>
<protein>
    <recommendedName>
        <fullName evidence="5">HAMP domain-containing protein</fullName>
    </recommendedName>
</protein>
<evidence type="ECO:0000256" key="2">
    <source>
        <dbReference type="SAM" id="Phobius"/>
    </source>
</evidence>
<sequence>MPLGTLVPDDLREKLPSDLRETLPSVGRSDSSGDGGGSDARGNDESIAARLVPDRFRRSYVAKFGFVILVVLVLTIGVAGVFYLDISNQITETSQGEVEMAAEYQAETLSNEMGSYEQIAVTLATHDRIVDRGGAQVEARLNNEHFRGPDEVRALHYVDLETDTITQSTDGSQVGTDISDLGLDVHIRDGGSASEYSYENVDLTDVDSTFTDSYEHGGTTLVAFLSPVDNADSDGAIMVVVPASELVPEVEGTADGDYTEVVDVRDGDVMVANDESTHLSPYRDGEASDVIEEGRFETGSLDFDDTDEVVGYTRVPDTDWVLLFHTPQSNAYAVVDDVATSLVALIGVALAGFLVIGATIGRSTAKALEDLADDATALSDGDTDVEITTDGRIDEIG</sequence>
<keyword evidence="2" id="KW-0472">Membrane</keyword>
<reference evidence="3 4" key="1">
    <citation type="submission" date="2019-08" db="EMBL/GenBank/DDBJ databases">
        <title>Archaea genome.</title>
        <authorList>
            <person name="Kajale S."/>
            <person name="Shouche Y."/>
            <person name="Deshpande N."/>
            <person name="Sharma A."/>
        </authorList>
    </citation>
    <scope>NUCLEOTIDE SEQUENCE [LARGE SCALE GENOMIC DNA]</scope>
    <source>
        <strain evidence="3 4">ESP3B_9</strain>
    </source>
</reference>
<keyword evidence="4" id="KW-1185">Reference proteome</keyword>
<feature type="transmembrane region" description="Helical" evidence="2">
    <location>
        <begin position="338"/>
        <end position="360"/>
    </location>
</feature>
<name>A0A5D5AH44_9EURY</name>
<evidence type="ECO:0008006" key="5">
    <source>
        <dbReference type="Google" id="ProtNLM"/>
    </source>
</evidence>
<feature type="region of interest" description="Disordered" evidence="1">
    <location>
        <begin position="1"/>
        <end position="43"/>
    </location>
</feature>
<feature type="transmembrane region" description="Helical" evidence="2">
    <location>
        <begin position="60"/>
        <end position="84"/>
    </location>
</feature>
<dbReference type="Proteomes" id="UP000324104">
    <property type="component" value="Unassembled WGS sequence"/>
</dbReference>
<keyword evidence="2" id="KW-0812">Transmembrane</keyword>
<proteinExistence type="predicted"/>
<gene>
    <name evidence="3" type="ORF">FYC77_19925</name>
</gene>
<dbReference type="Gene3D" id="6.10.340.10">
    <property type="match status" value="1"/>
</dbReference>
<evidence type="ECO:0000313" key="3">
    <source>
        <dbReference type="EMBL" id="TYT60253.1"/>
    </source>
</evidence>
<evidence type="ECO:0000313" key="4">
    <source>
        <dbReference type="Proteomes" id="UP000324104"/>
    </source>
</evidence>
<organism evidence="3 4">
    <name type="scientific">Natrialba swarupiae</name>
    <dbReference type="NCBI Taxonomy" id="2448032"/>
    <lineage>
        <taxon>Archaea</taxon>
        <taxon>Methanobacteriati</taxon>
        <taxon>Methanobacteriota</taxon>
        <taxon>Stenosarchaea group</taxon>
        <taxon>Halobacteria</taxon>
        <taxon>Halobacteriales</taxon>
        <taxon>Natrialbaceae</taxon>
        <taxon>Natrialba</taxon>
    </lineage>
</organism>
<comment type="caution">
    <text evidence="3">The sequence shown here is derived from an EMBL/GenBank/DDBJ whole genome shotgun (WGS) entry which is preliminary data.</text>
</comment>